<reference evidence="1 2" key="1">
    <citation type="journal article" date="2015" name="Genome Biol.">
        <title>Comparative genomics of Steinernema reveals deeply conserved gene regulatory networks.</title>
        <authorList>
            <person name="Dillman A.R."/>
            <person name="Macchietto M."/>
            <person name="Porter C.F."/>
            <person name="Rogers A."/>
            <person name="Williams B."/>
            <person name="Antoshechkin I."/>
            <person name="Lee M.M."/>
            <person name="Goodwin Z."/>
            <person name="Lu X."/>
            <person name="Lewis E.E."/>
            <person name="Goodrich-Blair H."/>
            <person name="Stock S.P."/>
            <person name="Adams B.J."/>
            <person name="Sternberg P.W."/>
            <person name="Mortazavi A."/>
        </authorList>
    </citation>
    <scope>NUCLEOTIDE SEQUENCE [LARGE SCALE GENOMIC DNA]</scope>
    <source>
        <strain evidence="1 2">ALL</strain>
    </source>
</reference>
<dbReference type="AlphaFoldDB" id="A0A4U5M5H4"/>
<dbReference type="EMBL" id="AZBU02000009">
    <property type="protein sequence ID" value="TKR64100.1"/>
    <property type="molecule type" value="Genomic_DNA"/>
</dbReference>
<reference evidence="1 2" key="2">
    <citation type="journal article" date="2019" name="G3 (Bethesda)">
        <title>Hybrid Assembly of the Genome of the Entomopathogenic Nematode Steinernema carpocapsae Identifies the X-Chromosome.</title>
        <authorList>
            <person name="Serra L."/>
            <person name="Macchietto M."/>
            <person name="Macias-Munoz A."/>
            <person name="McGill C.J."/>
            <person name="Rodriguez I.M."/>
            <person name="Rodriguez B."/>
            <person name="Murad R."/>
            <person name="Mortazavi A."/>
        </authorList>
    </citation>
    <scope>NUCLEOTIDE SEQUENCE [LARGE SCALE GENOMIC DNA]</scope>
    <source>
        <strain evidence="1 2">ALL</strain>
    </source>
</reference>
<gene>
    <name evidence="1" type="ORF">L596_024690</name>
</gene>
<comment type="caution">
    <text evidence="1">The sequence shown here is derived from an EMBL/GenBank/DDBJ whole genome shotgun (WGS) entry which is preliminary data.</text>
</comment>
<dbReference type="Proteomes" id="UP000298663">
    <property type="component" value="Unassembled WGS sequence"/>
</dbReference>
<evidence type="ECO:0000313" key="2">
    <source>
        <dbReference type="Proteomes" id="UP000298663"/>
    </source>
</evidence>
<protein>
    <submittedName>
        <fullName evidence="1">Uncharacterized protein</fullName>
    </submittedName>
</protein>
<sequence length="78" mass="8844">MTLTFRATFLVQGDTKNTPCGTRQGGCVWLRKELSRNDQKQQKLYAIKELLDLASFACDNLTKMTAFLEKTGTRPQDT</sequence>
<name>A0A4U5M5H4_STECR</name>
<accession>A0A4U5M5H4</accession>
<proteinExistence type="predicted"/>
<keyword evidence="2" id="KW-1185">Reference proteome</keyword>
<organism evidence="1 2">
    <name type="scientific">Steinernema carpocapsae</name>
    <name type="common">Entomopathogenic nematode</name>
    <dbReference type="NCBI Taxonomy" id="34508"/>
    <lineage>
        <taxon>Eukaryota</taxon>
        <taxon>Metazoa</taxon>
        <taxon>Ecdysozoa</taxon>
        <taxon>Nematoda</taxon>
        <taxon>Chromadorea</taxon>
        <taxon>Rhabditida</taxon>
        <taxon>Tylenchina</taxon>
        <taxon>Panagrolaimomorpha</taxon>
        <taxon>Strongyloidoidea</taxon>
        <taxon>Steinernematidae</taxon>
        <taxon>Steinernema</taxon>
    </lineage>
</organism>
<evidence type="ECO:0000313" key="1">
    <source>
        <dbReference type="EMBL" id="TKR64100.1"/>
    </source>
</evidence>